<dbReference type="InterPro" id="IPR001059">
    <property type="entry name" value="Transl_elong_P/YeiP_cen"/>
</dbReference>
<dbReference type="SMART" id="SM01185">
    <property type="entry name" value="EFP"/>
    <property type="match status" value="1"/>
</dbReference>
<dbReference type="Gene3D" id="2.40.50.140">
    <property type="entry name" value="Nucleic acid-binding proteins"/>
    <property type="match status" value="2"/>
</dbReference>
<dbReference type="GO" id="GO:0003746">
    <property type="term" value="F:translation elongation factor activity"/>
    <property type="evidence" value="ECO:0007669"/>
    <property type="project" value="InterPro"/>
</dbReference>
<dbReference type="Pfam" id="PF08207">
    <property type="entry name" value="EFP_N"/>
    <property type="match status" value="1"/>
</dbReference>
<comment type="similarity">
    <text evidence="1">Belongs to the elongation factor P family.</text>
</comment>
<dbReference type="PROSITE" id="PS01275">
    <property type="entry name" value="EFP"/>
    <property type="match status" value="1"/>
</dbReference>
<comment type="caution">
    <text evidence="4">The sequence shown here is derived from an EMBL/GenBank/DDBJ whole genome shotgun (WGS) entry which is preliminary data.</text>
</comment>
<dbReference type="GO" id="GO:0043043">
    <property type="term" value="P:peptide biosynthetic process"/>
    <property type="evidence" value="ECO:0007669"/>
    <property type="project" value="InterPro"/>
</dbReference>
<dbReference type="InterPro" id="IPR020599">
    <property type="entry name" value="Transl_elong_fac_P/YeiP"/>
</dbReference>
<feature type="domain" description="Translation elongation factor P/YeiP central" evidence="3">
    <location>
        <begin position="124"/>
        <end position="180"/>
    </location>
</feature>
<dbReference type="FunFam" id="2.40.50.140:FF:000004">
    <property type="entry name" value="Elongation factor P"/>
    <property type="match status" value="1"/>
</dbReference>
<evidence type="ECO:0008006" key="6">
    <source>
        <dbReference type="Google" id="ProtNLM"/>
    </source>
</evidence>
<dbReference type="Gene3D" id="2.30.30.30">
    <property type="match status" value="1"/>
</dbReference>
<dbReference type="Pfam" id="PF01132">
    <property type="entry name" value="EFP"/>
    <property type="match status" value="1"/>
</dbReference>
<dbReference type="PANTHER" id="PTHR30053:SF14">
    <property type="entry name" value="TRANSLATION ELONGATION FACTOR KOW-LIKE DOMAIN-CONTAINING PROTEIN"/>
    <property type="match status" value="1"/>
</dbReference>
<accession>A0A7J7FPR9</accession>
<dbReference type="InterPro" id="IPR013185">
    <property type="entry name" value="Transl_elong_KOW-like"/>
</dbReference>
<keyword evidence="5" id="KW-1185">Reference proteome</keyword>
<proteinExistence type="inferred from homology"/>
<evidence type="ECO:0000259" key="3">
    <source>
        <dbReference type="SMART" id="SM01185"/>
    </source>
</evidence>
<feature type="domain" description="Elongation factor P C-terminal" evidence="2">
    <location>
        <begin position="175"/>
        <end position="230"/>
    </location>
</feature>
<name>A0A7J7FPR9_CAMSI</name>
<dbReference type="SMART" id="SM00841">
    <property type="entry name" value="Elong-fact-P_C"/>
    <property type="match status" value="1"/>
</dbReference>
<evidence type="ECO:0000313" key="4">
    <source>
        <dbReference type="EMBL" id="KAF5930089.1"/>
    </source>
</evidence>
<gene>
    <name evidence="4" type="ORF">HYC85_030962</name>
</gene>
<dbReference type="InterPro" id="IPR008991">
    <property type="entry name" value="Translation_prot_SH3-like_sf"/>
</dbReference>
<dbReference type="Pfam" id="PF09285">
    <property type="entry name" value="Elong-fact-P_C"/>
    <property type="match status" value="1"/>
</dbReference>
<reference evidence="4 5" key="2">
    <citation type="submission" date="2020-07" db="EMBL/GenBank/DDBJ databases">
        <title>Genome assembly of wild tea tree DASZ reveals pedigree and selection history of tea varieties.</title>
        <authorList>
            <person name="Zhang W."/>
        </authorList>
    </citation>
    <scope>NUCLEOTIDE SEQUENCE [LARGE SCALE GENOMIC DNA]</scope>
    <source>
        <strain evidence="5">cv. G240</strain>
        <tissue evidence="4">Leaf</tissue>
    </source>
</reference>
<evidence type="ECO:0000313" key="5">
    <source>
        <dbReference type="Proteomes" id="UP000593564"/>
    </source>
</evidence>
<dbReference type="SUPFAM" id="SSF50249">
    <property type="entry name" value="Nucleic acid-binding proteins"/>
    <property type="match status" value="2"/>
</dbReference>
<sequence length="329" mass="36934">MRVWSKQASRALYSVVATSPLSFASSSSSSSCSLIARALTTWRRSHPLIQSPHHAFGAVLESPWSATQLRGAKFRGSDVVKAQHTVQGRGGACIQVELRDIDSGNKINERLRTDEAIEKVFVEEKPYTYLYTEDNFVVLAEPKTYDQLDVPKDLFGEAAVFMMKGPMSASVPQRVTCKVVEAQVPMKGIAATPHYKKVLLDNGLTVQVPAHVLAGDQIVVNTSDNSYITSCNILLDKKILGIEVYYILFQIKRESYSAFLCHSLRLYHHCPAFAYETDEEDWLKFKWRHLLRFGTLTTIDNNCVGCLFCRVLRNIDSRALLFGSMRTDA</sequence>
<dbReference type="PANTHER" id="PTHR30053">
    <property type="entry name" value="ELONGATION FACTOR P"/>
    <property type="match status" value="1"/>
</dbReference>
<protein>
    <recommendedName>
        <fullName evidence="6">Translation elongation factor P/YeiP central domain-containing protein</fullName>
    </recommendedName>
</protein>
<dbReference type="GO" id="GO:0005829">
    <property type="term" value="C:cytosol"/>
    <property type="evidence" value="ECO:0007669"/>
    <property type="project" value="UniProtKB-ARBA"/>
</dbReference>
<evidence type="ECO:0000259" key="2">
    <source>
        <dbReference type="SMART" id="SM00841"/>
    </source>
</evidence>
<dbReference type="InterPro" id="IPR015365">
    <property type="entry name" value="Elong-fact-P_C"/>
</dbReference>
<dbReference type="InterPro" id="IPR013852">
    <property type="entry name" value="Transl_elong_P/YeiP_CS"/>
</dbReference>
<dbReference type="EMBL" id="JACBKZ010000015">
    <property type="protein sequence ID" value="KAF5930089.1"/>
    <property type="molecule type" value="Genomic_DNA"/>
</dbReference>
<organism evidence="4 5">
    <name type="scientific">Camellia sinensis</name>
    <name type="common">Tea plant</name>
    <name type="synonym">Thea sinensis</name>
    <dbReference type="NCBI Taxonomy" id="4442"/>
    <lineage>
        <taxon>Eukaryota</taxon>
        <taxon>Viridiplantae</taxon>
        <taxon>Streptophyta</taxon>
        <taxon>Embryophyta</taxon>
        <taxon>Tracheophyta</taxon>
        <taxon>Spermatophyta</taxon>
        <taxon>Magnoliopsida</taxon>
        <taxon>eudicotyledons</taxon>
        <taxon>Gunneridae</taxon>
        <taxon>Pentapetalae</taxon>
        <taxon>asterids</taxon>
        <taxon>Ericales</taxon>
        <taxon>Theaceae</taxon>
        <taxon>Camellia</taxon>
    </lineage>
</organism>
<reference evidence="5" key="1">
    <citation type="journal article" date="2020" name="Nat. Commun.">
        <title>Genome assembly of wild tea tree DASZ reveals pedigree and selection history of tea varieties.</title>
        <authorList>
            <person name="Zhang W."/>
            <person name="Zhang Y."/>
            <person name="Qiu H."/>
            <person name="Guo Y."/>
            <person name="Wan H."/>
            <person name="Zhang X."/>
            <person name="Scossa F."/>
            <person name="Alseekh S."/>
            <person name="Zhang Q."/>
            <person name="Wang P."/>
            <person name="Xu L."/>
            <person name="Schmidt M.H."/>
            <person name="Jia X."/>
            <person name="Li D."/>
            <person name="Zhu A."/>
            <person name="Guo F."/>
            <person name="Chen W."/>
            <person name="Ni D."/>
            <person name="Usadel B."/>
            <person name="Fernie A.R."/>
            <person name="Wen W."/>
        </authorList>
    </citation>
    <scope>NUCLEOTIDE SEQUENCE [LARGE SCALE GENOMIC DNA]</scope>
    <source>
        <strain evidence="5">cv. G240</strain>
    </source>
</reference>
<evidence type="ECO:0000256" key="1">
    <source>
        <dbReference type="ARBA" id="ARBA00009479"/>
    </source>
</evidence>
<dbReference type="InterPro" id="IPR012340">
    <property type="entry name" value="NA-bd_OB-fold"/>
</dbReference>
<dbReference type="InterPro" id="IPR014722">
    <property type="entry name" value="Rib_uL2_dom2"/>
</dbReference>
<dbReference type="AlphaFoldDB" id="A0A7J7FPR9"/>
<dbReference type="SUPFAM" id="SSF50104">
    <property type="entry name" value="Translation proteins SH3-like domain"/>
    <property type="match status" value="1"/>
</dbReference>
<dbReference type="Proteomes" id="UP000593564">
    <property type="component" value="Unassembled WGS sequence"/>
</dbReference>
<dbReference type="PROSITE" id="PS51257">
    <property type="entry name" value="PROKAR_LIPOPROTEIN"/>
    <property type="match status" value="1"/>
</dbReference>